<feature type="region of interest" description="Disordered" evidence="1">
    <location>
        <begin position="1"/>
        <end position="36"/>
    </location>
</feature>
<dbReference type="AlphaFoldDB" id="A0A5B7K1D4"/>
<protein>
    <submittedName>
        <fullName evidence="2">Uncharacterized protein</fullName>
    </submittedName>
</protein>
<comment type="caution">
    <text evidence="2">The sequence shown here is derived from an EMBL/GenBank/DDBJ whole genome shotgun (WGS) entry which is preliminary data.</text>
</comment>
<evidence type="ECO:0000313" key="3">
    <source>
        <dbReference type="Proteomes" id="UP000324222"/>
    </source>
</evidence>
<accession>A0A5B7K1D4</accession>
<keyword evidence="3" id="KW-1185">Reference proteome</keyword>
<dbReference type="EMBL" id="VSRR010124479">
    <property type="protein sequence ID" value="MPD00800.1"/>
    <property type="molecule type" value="Genomic_DNA"/>
</dbReference>
<proteinExistence type="predicted"/>
<evidence type="ECO:0000313" key="2">
    <source>
        <dbReference type="EMBL" id="MPD00800.1"/>
    </source>
</evidence>
<feature type="compositionally biased region" description="Basic residues" evidence="1">
    <location>
        <begin position="8"/>
        <end position="17"/>
    </location>
</feature>
<sequence>MAGEARSKCCHPGHRHTPPCPPSPRHYPISESGQSAPHLQLEISSKKGFDVRFTDGWGASTPT</sequence>
<organism evidence="2 3">
    <name type="scientific">Portunus trituberculatus</name>
    <name type="common">Swimming crab</name>
    <name type="synonym">Neptunus trituberculatus</name>
    <dbReference type="NCBI Taxonomy" id="210409"/>
    <lineage>
        <taxon>Eukaryota</taxon>
        <taxon>Metazoa</taxon>
        <taxon>Ecdysozoa</taxon>
        <taxon>Arthropoda</taxon>
        <taxon>Crustacea</taxon>
        <taxon>Multicrustacea</taxon>
        <taxon>Malacostraca</taxon>
        <taxon>Eumalacostraca</taxon>
        <taxon>Eucarida</taxon>
        <taxon>Decapoda</taxon>
        <taxon>Pleocyemata</taxon>
        <taxon>Brachyura</taxon>
        <taxon>Eubrachyura</taxon>
        <taxon>Portunoidea</taxon>
        <taxon>Portunidae</taxon>
        <taxon>Portuninae</taxon>
        <taxon>Portunus</taxon>
    </lineage>
</organism>
<name>A0A5B7K1D4_PORTR</name>
<reference evidence="2 3" key="1">
    <citation type="submission" date="2019-05" db="EMBL/GenBank/DDBJ databases">
        <title>Another draft genome of Portunus trituberculatus and its Hox gene families provides insights of decapod evolution.</title>
        <authorList>
            <person name="Jeong J.-H."/>
            <person name="Song I."/>
            <person name="Kim S."/>
            <person name="Choi T."/>
            <person name="Kim D."/>
            <person name="Ryu S."/>
            <person name="Kim W."/>
        </authorList>
    </citation>
    <scope>NUCLEOTIDE SEQUENCE [LARGE SCALE GENOMIC DNA]</scope>
    <source>
        <tissue evidence="2">Muscle</tissue>
    </source>
</reference>
<evidence type="ECO:0000256" key="1">
    <source>
        <dbReference type="SAM" id="MobiDB-lite"/>
    </source>
</evidence>
<dbReference type="Proteomes" id="UP000324222">
    <property type="component" value="Unassembled WGS sequence"/>
</dbReference>
<gene>
    <name evidence="2" type="ORF">E2C01_096300</name>
</gene>